<dbReference type="CDD" id="cd04729">
    <property type="entry name" value="NanE"/>
    <property type="match status" value="1"/>
</dbReference>
<keyword evidence="6 7" id="KW-0119">Carbohydrate metabolism</keyword>
<gene>
    <name evidence="7" type="primary">nanE</name>
    <name evidence="8" type="ORF">LIP_2338</name>
</gene>
<dbReference type="UniPathway" id="UPA00629">
    <property type="reaction ID" value="UER00682"/>
</dbReference>
<evidence type="ECO:0000256" key="5">
    <source>
        <dbReference type="ARBA" id="ARBA00023235"/>
    </source>
</evidence>
<reference evidence="9" key="1">
    <citation type="submission" date="2015-07" db="EMBL/GenBank/DDBJ databases">
        <title>Complete genome sequence and phylogenetic analysis of Limnochorda pilosa.</title>
        <authorList>
            <person name="Watanabe M."/>
            <person name="Kojima H."/>
            <person name="Fukui M."/>
        </authorList>
    </citation>
    <scope>NUCLEOTIDE SEQUENCE [LARGE SCALE GENOMIC DNA]</scope>
    <source>
        <strain evidence="9">HC45</strain>
    </source>
</reference>
<keyword evidence="9" id="KW-1185">Reference proteome</keyword>
<dbReference type="Gene3D" id="3.20.20.70">
    <property type="entry name" value="Aldolase class I"/>
    <property type="match status" value="1"/>
</dbReference>
<dbReference type="GO" id="GO:0006053">
    <property type="term" value="P:N-acetylmannosamine catabolic process"/>
    <property type="evidence" value="ECO:0007669"/>
    <property type="project" value="TreeGrafter"/>
</dbReference>
<dbReference type="EMBL" id="AP014924">
    <property type="protein sequence ID" value="BAS28179.1"/>
    <property type="molecule type" value="Genomic_DNA"/>
</dbReference>
<dbReference type="GO" id="GO:0005975">
    <property type="term" value="P:carbohydrate metabolic process"/>
    <property type="evidence" value="ECO:0007669"/>
    <property type="project" value="UniProtKB-UniRule"/>
</dbReference>
<dbReference type="STRING" id="1555112.LIP_2338"/>
<protein>
    <recommendedName>
        <fullName evidence="7">Putative N-acetylmannosamine-6-phosphate 2-epimerase</fullName>
        <ecNumber evidence="7">5.1.3.9</ecNumber>
    </recommendedName>
    <alternativeName>
        <fullName evidence="7">ManNAc-6-P epimerase</fullName>
    </alternativeName>
</protein>
<evidence type="ECO:0000256" key="2">
    <source>
        <dbReference type="ARBA" id="ARBA00002147"/>
    </source>
</evidence>
<dbReference type="HAMAP" id="MF_01235">
    <property type="entry name" value="ManNAc6P_epimer"/>
    <property type="match status" value="1"/>
</dbReference>
<dbReference type="GO" id="GO:0047465">
    <property type="term" value="F:N-acylglucosamine-6-phosphate 2-epimerase activity"/>
    <property type="evidence" value="ECO:0007669"/>
    <property type="project" value="UniProtKB-EC"/>
</dbReference>
<dbReference type="InterPro" id="IPR011060">
    <property type="entry name" value="RibuloseP-bd_barrel"/>
</dbReference>
<proteinExistence type="inferred from homology"/>
<comment type="catalytic activity">
    <reaction evidence="1 7">
        <text>an N-acyl-D-glucosamine 6-phosphate = an N-acyl-D-mannosamine 6-phosphate</text>
        <dbReference type="Rhea" id="RHEA:23932"/>
        <dbReference type="ChEBI" id="CHEBI:57599"/>
        <dbReference type="ChEBI" id="CHEBI:57666"/>
        <dbReference type="EC" id="5.1.3.9"/>
    </reaction>
</comment>
<name>A0A0K2SMZ7_LIMPI</name>
<organism evidence="8 9">
    <name type="scientific">Limnochorda pilosa</name>
    <dbReference type="NCBI Taxonomy" id="1555112"/>
    <lineage>
        <taxon>Bacteria</taxon>
        <taxon>Bacillati</taxon>
        <taxon>Bacillota</taxon>
        <taxon>Limnochordia</taxon>
        <taxon>Limnochordales</taxon>
        <taxon>Limnochordaceae</taxon>
        <taxon>Limnochorda</taxon>
    </lineage>
</organism>
<dbReference type="EC" id="5.1.3.9" evidence="7"/>
<dbReference type="GO" id="GO:0019262">
    <property type="term" value="P:N-acetylneuraminate catabolic process"/>
    <property type="evidence" value="ECO:0007669"/>
    <property type="project" value="UniProtKB-UniRule"/>
</dbReference>
<dbReference type="OrthoDB" id="9781704at2"/>
<evidence type="ECO:0000256" key="1">
    <source>
        <dbReference type="ARBA" id="ARBA00000056"/>
    </source>
</evidence>
<evidence type="ECO:0000256" key="3">
    <source>
        <dbReference type="ARBA" id="ARBA00005081"/>
    </source>
</evidence>
<evidence type="ECO:0000313" key="9">
    <source>
        <dbReference type="Proteomes" id="UP000065807"/>
    </source>
</evidence>
<dbReference type="PANTHER" id="PTHR36204:SF1">
    <property type="entry name" value="N-ACETYLMANNOSAMINE-6-PHOSPHATE 2-EPIMERASE-RELATED"/>
    <property type="match status" value="1"/>
</dbReference>
<reference evidence="9" key="2">
    <citation type="journal article" date="2016" name="Int. J. Syst. Evol. Microbiol.">
        <title>Complete genome sequence and cell structure of Limnochorda pilosa, a Gram-negative spore-former within the phylum Firmicutes.</title>
        <authorList>
            <person name="Watanabe M."/>
            <person name="Kojima H."/>
            <person name="Fukui M."/>
        </authorList>
    </citation>
    <scope>NUCLEOTIDE SEQUENCE [LARGE SCALE GENOMIC DNA]</scope>
    <source>
        <strain evidence="9">HC45</strain>
    </source>
</reference>
<comment type="pathway">
    <text evidence="3 7">Amino-sugar metabolism; N-acetylneuraminate degradation; D-fructose 6-phosphate from N-acetylneuraminate: step 3/5.</text>
</comment>
<dbReference type="GO" id="GO:0005829">
    <property type="term" value="C:cytosol"/>
    <property type="evidence" value="ECO:0007669"/>
    <property type="project" value="TreeGrafter"/>
</dbReference>
<dbReference type="InterPro" id="IPR013785">
    <property type="entry name" value="Aldolase_TIM"/>
</dbReference>
<comment type="function">
    <text evidence="2 7">Converts N-acetylmannosamine-6-phosphate (ManNAc-6-P) to N-acetylglucosamine-6-phosphate (GlcNAc-6-P).</text>
</comment>
<dbReference type="SUPFAM" id="SSF51366">
    <property type="entry name" value="Ribulose-phoshate binding barrel"/>
    <property type="match status" value="1"/>
</dbReference>
<dbReference type="PANTHER" id="PTHR36204">
    <property type="entry name" value="N-ACETYLMANNOSAMINE-6-PHOSPHATE 2-EPIMERASE-RELATED"/>
    <property type="match status" value="1"/>
</dbReference>
<comment type="similarity">
    <text evidence="4 7">Belongs to the NanE family.</text>
</comment>
<evidence type="ECO:0000313" key="8">
    <source>
        <dbReference type="EMBL" id="BAS28179.1"/>
    </source>
</evidence>
<dbReference type="Pfam" id="PF04131">
    <property type="entry name" value="NanE"/>
    <property type="match status" value="1"/>
</dbReference>
<dbReference type="RefSeq" id="WP_068138120.1">
    <property type="nucleotide sequence ID" value="NZ_AP014924.1"/>
</dbReference>
<sequence>MHAWTESDVIARLLGGLIVSCQADEGTPLDAPEVLAAMAAAAERGGASGIRANLPRNVAAIRTRVTVPIIGIYKKTTAGYDVYITPTFAHAREVAEAGADVIAIDATARPRPGGETVATLIDRIHRELRLPVMADIATFGEAERAAELGADLVATTLCGYTEETLDWDVPNQRLVESIAGSISVPLVVEGRVHSPEMAGRVLDWGARALVIGTAITDITWLTQRYREAVRPRKASTPC</sequence>
<dbReference type="NCBIfam" id="NF002231">
    <property type="entry name" value="PRK01130.1"/>
    <property type="match status" value="1"/>
</dbReference>
<evidence type="ECO:0000256" key="4">
    <source>
        <dbReference type="ARBA" id="ARBA00007439"/>
    </source>
</evidence>
<dbReference type="AlphaFoldDB" id="A0A0K2SMZ7"/>
<keyword evidence="5 7" id="KW-0413">Isomerase</keyword>
<dbReference type="Proteomes" id="UP000065807">
    <property type="component" value="Chromosome"/>
</dbReference>
<dbReference type="KEGG" id="lpil:LIP_2338"/>
<dbReference type="PATRIC" id="fig|1555112.3.peg.2384"/>
<dbReference type="InterPro" id="IPR007260">
    <property type="entry name" value="NanE"/>
</dbReference>
<accession>A0A0K2SMZ7</accession>
<evidence type="ECO:0000256" key="6">
    <source>
        <dbReference type="ARBA" id="ARBA00023277"/>
    </source>
</evidence>
<evidence type="ECO:0000256" key="7">
    <source>
        <dbReference type="HAMAP-Rule" id="MF_01235"/>
    </source>
</evidence>